<name>A0ABV4P5B5_9GAMM</name>
<dbReference type="EMBL" id="JBGMEK010000083">
    <property type="protein sequence ID" value="MFA0813306.1"/>
    <property type="molecule type" value="Genomic_DNA"/>
</dbReference>
<evidence type="ECO:0000313" key="2">
    <source>
        <dbReference type="EMBL" id="MFA0813306.1"/>
    </source>
</evidence>
<gene>
    <name evidence="2" type="ORF">ACCI49_20605</name>
</gene>
<proteinExistence type="predicted"/>
<dbReference type="RefSeq" id="WP_371841112.1">
    <property type="nucleotide sequence ID" value="NZ_JBGMEK010000083.1"/>
</dbReference>
<dbReference type="Proteomes" id="UP001569428">
    <property type="component" value="Unassembled WGS sequence"/>
</dbReference>
<dbReference type="SUPFAM" id="SSF55718">
    <property type="entry name" value="SCP-like"/>
    <property type="match status" value="1"/>
</dbReference>
<organism evidence="2 3">
    <name type="scientific">Microbulbifer epialgicus</name>
    <dbReference type="NCBI Taxonomy" id="393907"/>
    <lineage>
        <taxon>Bacteria</taxon>
        <taxon>Pseudomonadati</taxon>
        <taxon>Pseudomonadota</taxon>
        <taxon>Gammaproteobacteria</taxon>
        <taxon>Cellvibrionales</taxon>
        <taxon>Microbulbiferaceae</taxon>
        <taxon>Microbulbifer</taxon>
    </lineage>
</organism>
<sequence length="160" mass="18058">MLAVRRSISRMGYRFGCKLLPMLPSWPGEVAFIKMLNTRLSEELQEGLFDFLDNQVLEVTVTDLGIRLRVSKHNQYFVRAPGGRPADSTISANIADFLAIASGREDPDTLFFQRRLCLGGQTEIGLTVKNRLDALDRSRIPQWSQRWLEVIAAELAVVAH</sequence>
<dbReference type="Pfam" id="PF02036">
    <property type="entry name" value="SCP2"/>
    <property type="match status" value="1"/>
</dbReference>
<evidence type="ECO:0000259" key="1">
    <source>
        <dbReference type="Pfam" id="PF02036"/>
    </source>
</evidence>
<feature type="domain" description="SCP2" evidence="1">
    <location>
        <begin position="37"/>
        <end position="132"/>
    </location>
</feature>
<comment type="caution">
    <text evidence="2">The sequence shown here is derived from an EMBL/GenBank/DDBJ whole genome shotgun (WGS) entry which is preliminary data.</text>
</comment>
<reference evidence="2 3" key="1">
    <citation type="submission" date="2024-08" db="EMBL/GenBank/DDBJ databases">
        <authorList>
            <person name="Ishaq N."/>
        </authorList>
    </citation>
    <scope>NUCLEOTIDE SEQUENCE [LARGE SCALE GENOMIC DNA]</scope>
    <source>
        <strain evidence="2 3">DSM 18651</strain>
    </source>
</reference>
<dbReference type="InterPro" id="IPR036527">
    <property type="entry name" value="SCP2_sterol-bd_dom_sf"/>
</dbReference>
<evidence type="ECO:0000313" key="3">
    <source>
        <dbReference type="Proteomes" id="UP001569428"/>
    </source>
</evidence>
<accession>A0ABV4P5B5</accession>
<dbReference type="InterPro" id="IPR003033">
    <property type="entry name" value="SCP2_sterol-bd_dom"/>
</dbReference>
<protein>
    <submittedName>
        <fullName evidence="2">SCP2 domain-containing protein</fullName>
    </submittedName>
</protein>
<keyword evidence="3" id="KW-1185">Reference proteome</keyword>